<keyword evidence="4" id="KW-1185">Reference proteome</keyword>
<feature type="compositionally biased region" description="Polar residues" evidence="1">
    <location>
        <begin position="1"/>
        <end position="11"/>
    </location>
</feature>
<accession>A0ABW1PBX6</accession>
<evidence type="ECO:0000313" key="4">
    <source>
        <dbReference type="Proteomes" id="UP001596220"/>
    </source>
</evidence>
<dbReference type="InterPro" id="IPR051448">
    <property type="entry name" value="CdaR-like_regulators"/>
</dbReference>
<protein>
    <submittedName>
        <fullName evidence="3">Helix-turn-helix domain-containing protein</fullName>
    </submittedName>
</protein>
<feature type="domain" description="PucR C-terminal helix-turn-helix" evidence="2">
    <location>
        <begin position="331"/>
        <end position="385"/>
    </location>
</feature>
<gene>
    <name evidence="3" type="ORF">ACFP3R_27835</name>
</gene>
<dbReference type="PANTHER" id="PTHR33744:SF1">
    <property type="entry name" value="DNA-BINDING TRANSCRIPTIONAL ACTIVATOR ADER"/>
    <property type="match status" value="1"/>
</dbReference>
<evidence type="ECO:0000256" key="1">
    <source>
        <dbReference type="SAM" id="MobiDB-lite"/>
    </source>
</evidence>
<dbReference type="EMBL" id="JBHSQO010000038">
    <property type="protein sequence ID" value="MFC6093099.1"/>
    <property type="molecule type" value="Genomic_DNA"/>
</dbReference>
<dbReference type="PANTHER" id="PTHR33744">
    <property type="entry name" value="CARBOHYDRATE DIACID REGULATOR"/>
    <property type="match status" value="1"/>
</dbReference>
<sequence>MPSRPTRTSANHHTDDDHPRLLYQEATGPDGVRRVLELLALRLAGEVVLTGPHEEQAVAVPPGAERLLRVVAEDVDRVRAGDVDSAAVHADGHDVAVLPVGPPPARPVLVVARRGPLTAADRGLLAAAVDPLRLCRRAAIAEQRVERLAAADAAVREAVLHLLMVGHLSGARRTAAVLRPPLPDLARVYLVSGAPNTRGRLSARCRDVFGEAAWVVPCPVYSGHVIVIAPAGPAGAPPATHLIRELTDAVPDTRMGVGLRVALRDVPVGYKQAFHALSVARRRPERYARFSPRGELGELLGHAGQAWAASTLAPLLAHRPARTQDPDAFELLATLLSWLDFGARAASQLKVHRNTLAARLHRIGAELRCDLTRFDVQARLHLAVQLIDERPHPDAAAGVVGFPELLDHPEVRRWAEDRLAPLLPANRATLLTTVRTWFHHDLRTATAAAALGISAHGLRKRLSRVEELLGRSLVDGPSDRYDLHHALLAHPGLPPPG</sequence>
<feature type="region of interest" description="Disordered" evidence="1">
    <location>
        <begin position="1"/>
        <end position="24"/>
    </location>
</feature>
<dbReference type="InterPro" id="IPR042070">
    <property type="entry name" value="PucR_C-HTH_sf"/>
</dbReference>
<proteinExistence type="predicted"/>
<reference evidence="4" key="1">
    <citation type="journal article" date="2019" name="Int. J. Syst. Evol. Microbiol.">
        <title>The Global Catalogue of Microorganisms (GCM) 10K type strain sequencing project: providing services to taxonomists for standard genome sequencing and annotation.</title>
        <authorList>
            <consortium name="The Broad Institute Genomics Platform"/>
            <consortium name="The Broad Institute Genome Sequencing Center for Infectious Disease"/>
            <person name="Wu L."/>
            <person name="Ma J."/>
        </authorList>
    </citation>
    <scope>NUCLEOTIDE SEQUENCE [LARGE SCALE GENOMIC DNA]</scope>
    <source>
        <strain evidence="4">CGMCC 4.7246</strain>
    </source>
</reference>
<comment type="caution">
    <text evidence="3">The sequence shown here is derived from an EMBL/GenBank/DDBJ whole genome shotgun (WGS) entry which is preliminary data.</text>
</comment>
<organism evidence="3 4">
    <name type="scientific">Saccharothrix lopnurensis</name>
    <dbReference type="NCBI Taxonomy" id="1670621"/>
    <lineage>
        <taxon>Bacteria</taxon>
        <taxon>Bacillati</taxon>
        <taxon>Actinomycetota</taxon>
        <taxon>Actinomycetes</taxon>
        <taxon>Pseudonocardiales</taxon>
        <taxon>Pseudonocardiaceae</taxon>
        <taxon>Saccharothrix</taxon>
    </lineage>
</organism>
<evidence type="ECO:0000259" key="2">
    <source>
        <dbReference type="Pfam" id="PF13556"/>
    </source>
</evidence>
<feature type="domain" description="PucR C-terminal helix-turn-helix" evidence="2">
    <location>
        <begin position="430"/>
        <end position="489"/>
    </location>
</feature>
<dbReference type="RefSeq" id="WP_380639951.1">
    <property type="nucleotide sequence ID" value="NZ_JBHSQO010000038.1"/>
</dbReference>
<dbReference type="Proteomes" id="UP001596220">
    <property type="component" value="Unassembled WGS sequence"/>
</dbReference>
<name>A0ABW1PBX6_9PSEU</name>
<evidence type="ECO:0000313" key="3">
    <source>
        <dbReference type="EMBL" id="MFC6093099.1"/>
    </source>
</evidence>
<dbReference type="Gene3D" id="1.10.10.2840">
    <property type="entry name" value="PucR C-terminal helix-turn-helix domain"/>
    <property type="match status" value="2"/>
</dbReference>
<dbReference type="InterPro" id="IPR025736">
    <property type="entry name" value="PucR_C-HTH_dom"/>
</dbReference>
<dbReference type="Pfam" id="PF13556">
    <property type="entry name" value="HTH_30"/>
    <property type="match status" value="2"/>
</dbReference>